<evidence type="ECO:0000313" key="1">
    <source>
        <dbReference type="EMBL" id="EOB13015.1"/>
    </source>
</evidence>
<proteinExistence type="predicted"/>
<evidence type="ECO:0000313" key="2">
    <source>
        <dbReference type="Proteomes" id="UP000016927"/>
    </source>
</evidence>
<dbReference type="EMBL" id="KB909164">
    <property type="protein sequence ID" value="EOB13015.1"/>
    <property type="molecule type" value="Genomic_DNA"/>
</dbReference>
<dbReference type="VEuPathDB" id="MicrosporidiaDB:NBO_256g0001"/>
<name>R0MFV4_NOSB1</name>
<sequence>MKHKRKSVSKNDIILSIIILVYNNKKILRRGRSTSYSLLLPHIITTPYYNF</sequence>
<organism evidence="1 2">
    <name type="scientific">Nosema bombycis (strain CQ1 / CVCC 102059)</name>
    <name type="common">Microsporidian parasite</name>
    <name type="synonym">Pebrine of silkworm</name>
    <dbReference type="NCBI Taxonomy" id="578461"/>
    <lineage>
        <taxon>Eukaryota</taxon>
        <taxon>Fungi</taxon>
        <taxon>Fungi incertae sedis</taxon>
        <taxon>Microsporidia</taxon>
        <taxon>Nosematidae</taxon>
        <taxon>Nosema</taxon>
    </lineage>
</organism>
<gene>
    <name evidence="1" type="ORF">NBO_256g0001</name>
</gene>
<accession>R0MFV4</accession>
<dbReference type="AlphaFoldDB" id="R0MFV4"/>
<dbReference type="HOGENOM" id="CLU_3106990_0_0_1"/>
<keyword evidence="2" id="KW-1185">Reference proteome</keyword>
<protein>
    <submittedName>
        <fullName evidence="1">Uncharacterized protein</fullName>
    </submittedName>
</protein>
<reference evidence="1 2" key="1">
    <citation type="journal article" date="2013" name="BMC Genomics">
        <title>Comparative genomics of parasitic silkworm microsporidia reveal an association between genome expansion and host adaptation.</title>
        <authorList>
            <person name="Pan G."/>
            <person name="Xu J."/>
            <person name="Li T."/>
            <person name="Xia Q."/>
            <person name="Liu S.L."/>
            <person name="Zhang G."/>
            <person name="Li S."/>
            <person name="Li C."/>
            <person name="Liu H."/>
            <person name="Yang L."/>
            <person name="Liu T."/>
            <person name="Zhang X."/>
            <person name="Wu Z."/>
            <person name="Fan W."/>
            <person name="Dang X."/>
            <person name="Xiang H."/>
            <person name="Tao M."/>
            <person name="Li Y."/>
            <person name="Hu J."/>
            <person name="Li Z."/>
            <person name="Lin L."/>
            <person name="Luo J."/>
            <person name="Geng L."/>
            <person name="Wang L."/>
            <person name="Long M."/>
            <person name="Wan Y."/>
            <person name="He N."/>
            <person name="Zhang Z."/>
            <person name="Lu C."/>
            <person name="Keeling P.J."/>
            <person name="Wang J."/>
            <person name="Xiang Z."/>
            <person name="Zhou Z."/>
        </authorList>
    </citation>
    <scope>NUCLEOTIDE SEQUENCE [LARGE SCALE GENOMIC DNA]</scope>
    <source>
        <strain evidence="2">CQ1 / CVCC 102059</strain>
    </source>
</reference>
<dbReference type="Proteomes" id="UP000016927">
    <property type="component" value="Unassembled WGS sequence"/>
</dbReference>